<evidence type="ECO:0000313" key="4">
    <source>
        <dbReference type="Proteomes" id="UP000767327"/>
    </source>
</evidence>
<name>A0A971CZ32_9BIFI</name>
<feature type="coiled-coil region" evidence="1">
    <location>
        <begin position="3"/>
        <end position="51"/>
    </location>
</feature>
<feature type="compositionally biased region" description="Basic and acidic residues" evidence="2">
    <location>
        <begin position="78"/>
        <end position="102"/>
    </location>
</feature>
<dbReference type="OrthoDB" id="9924346at2"/>
<dbReference type="EMBL" id="JAAXZR010000020">
    <property type="protein sequence ID" value="NLT79784.1"/>
    <property type="molecule type" value="Genomic_DNA"/>
</dbReference>
<gene>
    <name evidence="3" type="ORF">GXW98_05835</name>
</gene>
<dbReference type="Proteomes" id="UP000767327">
    <property type="component" value="Unassembled WGS sequence"/>
</dbReference>
<sequence length="102" mass="11656">MTSKTAEETIKELYNELNATKKSLDRFSKITGEIKQRAEEAHQLLEQLKSNPNLSESQIFESADVPKNVQRFIKSIPKARDDDTTRPQTSHEDAPVFEHNDA</sequence>
<organism evidence="3 4">
    <name type="scientific">Bifidobacterium crudilactis</name>
    <dbReference type="NCBI Taxonomy" id="327277"/>
    <lineage>
        <taxon>Bacteria</taxon>
        <taxon>Bacillati</taxon>
        <taxon>Actinomycetota</taxon>
        <taxon>Actinomycetes</taxon>
        <taxon>Bifidobacteriales</taxon>
        <taxon>Bifidobacteriaceae</taxon>
        <taxon>Bifidobacterium</taxon>
    </lineage>
</organism>
<proteinExistence type="predicted"/>
<dbReference type="GeneID" id="78115884"/>
<evidence type="ECO:0000256" key="1">
    <source>
        <dbReference type="SAM" id="Coils"/>
    </source>
</evidence>
<reference evidence="3" key="1">
    <citation type="journal article" date="2020" name="Biotechnol. Biofuels">
        <title>New insights from the biogas microbiome by comprehensive genome-resolved metagenomics of nearly 1600 species originating from multiple anaerobic digesters.</title>
        <authorList>
            <person name="Campanaro S."/>
            <person name="Treu L."/>
            <person name="Rodriguez-R L.M."/>
            <person name="Kovalovszki A."/>
            <person name="Ziels R.M."/>
            <person name="Maus I."/>
            <person name="Zhu X."/>
            <person name="Kougias P.G."/>
            <person name="Basile A."/>
            <person name="Luo G."/>
            <person name="Schluter A."/>
            <person name="Konstantinidis K.T."/>
            <person name="Angelidaki I."/>
        </authorList>
    </citation>
    <scope>NUCLEOTIDE SEQUENCE</scope>
    <source>
        <strain evidence="3">AS01afH2WH_6</strain>
    </source>
</reference>
<evidence type="ECO:0000313" key="3">
    <source>
        <dbReference type="EMBL" id="NLT79784.1"/>
    </source>
</evidence>
<protein>
    <submittedName>
        <fullName evidence="3">Uncharacterized protein</fullName>
    </submittedName>
</protein>
<feature type="region of interest" description="Disordered" evidence="2">
    <location>
        <begin position="76"/>
        <end position="102"/>
    </location>
</feature>
<comment type="caution">
    <text evidence="3">The sequence shown here is derived from an EMBL/GenBank/DDBJ whole genome shotgun (WGS) entry which is preliminary data.</text>
</comment>
<dbReference type="RefSeq" id="WP_034253377.1">
    <property type="nucleotide sequence ID" value="NZ_CP181270.1"/>
</dbReference>
<reference evidence="3" key="2">
    <citation type="submission" date="2020-01" db="EMBL/GenBank/DDBJ databases">
        <authorList>
            <person name="Campanaro S."/>
        </authorList>
    </citation>
    <scope>NUCLEOTIDE SEQUENCE</scope>
    <source>
        <strain evidence="3">AS01afH2WH_6</strain>
    </source>
</reference>
<accession>A0A971CZ32</accession>
<keyword evidence="1" id="KW-0175">Coiled coil</keyword>
<evidence type="ECO:0000256" key="2">
    <source>
        <dbReference type="SAM" id="MobiDB-lite"/>
    </source>
</evidence>
<dbReference type="AlphaFoldDB" id="A0A971CZ32"/>